<reference evidence="1" key="2">
    <citation type="submission" date="2021-04" db="EMBL/GenBank/DDBJ databases">
        <authorList>
            <person name="Gilroy R."/>
        </authorList>
    </citation>
    <scope>NUCLEOTIDE SEQUENCE</scope>
    <source>
        <strain evidence="1">ChiGjej4B4-12881</strain>
    </source>
</reference>
<protein>
    <submittedName>
        <fullName evidence="1">Uncharacterized protein</fullName>
    </submittedName>
</protein>
<dbReference type="Proteomes" id="UP000886780">
    <property type="component" value="Unassembled WGS sequence"/>
</dbReference>
<sequence length="123" mass="15171">MGRWKNRRWKNRRWKDRRRKPWRKISRWRRCRETFPPGRISRSWRRERERKIRRLCLLLLLAETLWLGNQRGAFLGGRYEITGVRRVSGEERPAGWFGIGADLERGILYIFRQEDILISTFNE</sequence>
<dbReference type="EMBL" id="DXEU01000195">
    <property type="protein sequence ID" value="HIX53250.1"/>
    <property type="molecule type" value="Genomic_DNA"/>
</dbReference>
<name>A0A9D1W6E7_9FIRM</name>
<comment type="caution">
    <text evidence="1">The sequence shown here is derived from an EMBL/GenBank/DDBJ whole genome shotgun (WGS) entry which is preliminary data.</text>
</comment>
<organism evidence="1 2">
    <name type="scientific">Candidatus Lachnoclostridium stercoripullorum</name>
    <dbReference type="NCBI Taxonomy" id="2838635"/>
    <lineage>
        <taxon>Bacteria</taxon>
        <taxon>Bacillati</taxon>
        <taxon>Bacillota</taxon>
        <taxon>Clostridia</taxon>
        <taxon>Lachnospirales</taxon>
        <taxon>Lachnospiraceae</taxon>
    </lineage>
</organism>
<evidence type="ECO:0000313" key="2">
    <source>
        <dbReference type="Proteomes" id="UP000886780"/>
    </source>
</evidence>
<reference evidence="1" key="1">
    <citation type="journal article" date="2021" name="PeerJ">
        <title>Extensive microbial diversity within the chicken gut microbiome revealed by metagenomics and culture.</title>
        <authorList>
            <person name="Gilroy R."/>
            <person name="Ravi A."/>
            <person name="Getino M."/>
            <person name="Pursley I."/>
            <person name="Horton D.L."/>
            <person name="Alikhan N.F."/>
            <person name="Baker D."/>
            <person name="Gharbi K."/>
            <person name="Hall N."/>
            <person name="Watson M."/>
            <person name="Adriaenssens E.M."/>
            <person name="Foster-Nyarko E."/>
            <person name="Jarju S."/>
            <person name="Secka A."/>
            <person name="Antonio M."/>
            <person name="Oren A."/>
            <person name="Chaudhuri R.R."/>
            <person name="La Ragione R."/>
            <person name="Hildebrand F."/>
            <person name="Pallen M.J."/>
        </authorList>
    </citation>
    <scope>NUCLEOTIDE SEQUENCE</scope>
    <source>
        <strain evidence="1">ChiGjej4B4-12881</strain>
    </source>
</reference>
<accession>A0A9D1W6E7</accession>
<evidence type="ECO:0000313" key="1">
    <source>
        <dbReference type="EMBL" id="HIX53250.1"/>
    </source>
</evidence>
<proteinExistence type="predicted"/>
<gene>
    <name evidence="1" type="ORF">IAA28_10665</name>
</gene>
<dbReference type="AlphaFoldDB" id="A0A9D1W6E7"/>